<dbReference type="PRINTS" id="PR00992">
    <property type="entry name" value="ALARACEMASE"/>
</dbReference>
<name>A0A0C1HGC0_9NEIS</name>
<evidence type="ECO:0000256" key="4">
    <source>
        <dbReference type="ARBA" id="ARBA00023235"/>
    </source>
</evidence>
<comment type="catalytic activity">
    <reaction evidence="1 5">
        <text>L-alanine = D-alanine</text>
        <dbReference type="Rhea" id="RHEA:20249"/>
        <dbReference type="ChEBI" id="CHEBI:57416"/>
        <dbReference type="ChEBI" id="CHEBI:57972"/>
        <dbReference type="EC" id="5.1.1.1"/>
    </reaction>
</comment>
<evidence type="ECO:0000256" key="3">
    <source>
        <dbReference type="ARBA" id="ARBA00022898"/>
    </source>
</evidence>
<dbReference type="UniPathway" id="UPA00042">
    <property type="reaction ID" value="UER00497"/>
</dbReference>
<dbReference type="GO" id="GO:0008784">
    <property type="term" value="F:alanine racemase activity"/>
    <property type="evidence" value="ECO:0007669"/>
    <property type="project" value="UniProtKB-UniRule"/>
</dbReference>
<dbReference type="InterPro" id="IPR000821">
    <property type="entry name" value="Ala_racemase"/>
</dbReference>
<sequence>MRPLNARIRLDNLRHNYQTLKQIHGGKMLAVIKADAYGHGAVRCSHALSDLADGFAVATVDEAVELRESGISNPIVLLEGVFEASEYATVDKYNLWPGIGSQWQLEALIAHHWQNPVKVWLKMDSGMHRAGFFPHNYTSAYTALKQCKHVDGIVKFSHFACADEPDNGMTEMQLEAFDLACEGLEGEESLANSAAILNVPEARRDWGRAGLALYGISPFGGVDERLKPVMRLTSRVFGERVLQPHSPIGYGATFYTSKSTRVGLIACGYADGYPRRASTNSPVAVEGKRSRIIGRVSMDMITVELDASKEGLGAEVELWGDIVNINEVAEAAGMIPYEILCNVKRAKFTYSE</sequence>
<evidence type="ECO:0000313" key="9">
    <source>
        <dbReference type="EMBL" id="KIC13293.1"/>
    </source>
</evidence>
<dbReference type="EMBL" id="CP094242">
    <property type="protein sequence ID" value="UNV86545.1"/>
    <property type="molecule type" value="Genomic_DNA"/>
</dbReference>
<comment type="similarity">
    <text evidence="5">Belongs to the alanine racemase family.</text>
</comment>
<dbReference type="RefSeq" id="WP_039404198.1">
    <property type="nucleotide sequence ID" value="NZ_CP094242.1"/>
</dbReference>
<evidence type="ECO:0000256" key="5">
    <source>
        <dbReference type="HAMAP-Rule" id="MF_01201"/>
    </source>
</evidence>
<comment type="pathway">
    <text evidence="5">Amino-acid biosynthesis; D-alanine biosynthesis; D-alanine from L-alanine: step 1/1.</text>
</comment>
<dbReference type="EC" id="5.1.1.1" evidence="5"/>
<evidence type="ECO:0000313" key="11">
    <source>
        <dbReference type="Proteomes" id="UP000031390"/>
    </source>
</evidence>
<evidence type="ECO:0000259" key="8">
    <source>
        <dbReference type="SMART" id="SM01005"/>
    </source>
</evidence>
<gene>
    <name evidence="10" type="primary">alr</name>
    <name evidence="9" type="ORF">MCC93_00200</name>
    <name evidence="10" type="ORF">MON37_07540</name>
</gene>
<dbReference type="SUPFAM" id="SSF51419">
    <property type="entry name" value="PLP-binding barrel"/>
    <property type="match status" value="1"/>
</dbReference>
<dbReference type="PANTHER" id="PTHR30511:SF0">
    <property type="entry name" value="ALANINE RACEMASE, CATABOLIC-RELATED"/>
    <property type="match status" value="1"/>
</dbReference>
<keyword evidence="4 5" id="KW-0413">Isomerase</keyword>
<dbReference type="InterPro" id="IPR020622">
    <property type="entry name" value="Ala_racemase_pyridoxalP-BS"/>
</dbReference>
<dbReference type="InterPro" id="IPR001608">
    <property type="entry name" value="Ala_racemase_N"/>
</dbReference>
<dbReference type="Gene3D" id="3.20.20.10">
    <property type="entry name" value="Alanine racemase"/>
    <property type="match status" value="1"/>
</dbReference>
<dbReference type="InterPro" id="IPR029066">
    <property type="entry name" value="PLP-binding_barrel"/>
</dbReference>
<feature type="binding site" evidence="5 7">
    <location>
        <position position="129"/>
    </location>
    <ligand>
        <name>substrate</name>
    </ligand>
</feature>
<reference evidence="10 12" key="2">
    <citation type="submission" date="2022-03" db="EMBL/GenBank/DDBJ databases">
        <title>Genome sequencing of Morococcus cerebrosus.</title>
        <authorList>
            <person name="Baek M.-G."/>
            <person name="Yi H."/>
        </authorList>
    </citation>
    <scope>NUCLEOTIDE SEQUENCE [LARGE SCALE GENOMIC DNA]</scope>
    <source>
        <strain evidence="10 12">CIP 81.93</strain>
    </source>
</reference>
<evidence type="ECO:0000256" key="7">
    <source>
        <dbReference type="PIRSR" id="PIRSR600821-52"/>
    </source>
</evidence>
<evidence type="ECO:0000256" key="1">
    <source>
        <dbReference type="ARBA" id="ARBA00000316"/>
    </source>
</evidence>
<dbReference type="EMBL" id="JUFZ01000001">
    <property type="protein sequence ID" value="KIC13293.1"/>
    <property type="molecule type" value="Genomic_DNA"/>
</dbReference>
<dbReference type="CDD" id="cd06827">
    <property type="entry name" value="PLPDE_III_AR_proteobact"/>
    <property type="match status" value="1"/>
</dbReference>
<keyword evidence="12" id="KW-1185">Reference proteome</keyword>
<comment type="function">
    <text evidence="5">Catalyzes the interconversion of L-alanine and D-alanine. May also act on other amino acids.</text>
</comment>
<dbReference type="Proteomes" id="UP000031390">
    <property type="component" value="Unassembled WGS sequence"/>
</dbReference>
<evidence type="ECO:0000313" key="10">
    <source>
        <dbReference type="EMBL" id="UNV86545.1"/>
    </source>
</evidence>
<comment type="cofactor">
    <cofactor evidence="2 5 6">
        <name>pyridoxal 5'-phosphate</name>
        <dbReference type="ChEBI" id="CHEBI:597326"/>
    </cofactor>
</comment>
<feature type="modified residue" description="N6-(pyridoxal phosphate)lysine" evidence="5 6">
    <location>
        <position position="33"/>
    </location>
</feature>
<dbReference type="InterPro" id="IPR011079">
    <property type="entry name" value="Ala_racemase_C"/>
</dbReference>
<protein>
    <recommendedName>
        <fullName evidence="5">Alanine racemase</fullName>
        <ecNumber evidence="5">5.1.1.1</ecNumber>
    </recommendedName>
</protein>
<accession>A0A0C1HGC0</accession>
<dbReference type="Proteomes" id="UP000829504">
    <property type="component" value="Chromosome"/>
</dbReference>
<dbReference type="FunFam" id="3.20.20.10:FF:000002">
    <property type="entry name" value="Alanine racemase"/>
    <property type="match status" value="1"/>
</dbReference>
<dbReference type="SUPFAM" id="SSF50621">
    <property type="entry name" value="Alanine racemase C-terminal domain-like"/>
    <property type="match status" value="1"/>
</dbReference>
<dbReference type="GO" id="GO:0030170">
    <property type="term" value="F:pyridoxal phosphate binding"/>
    <property type="evidence" value="ECO:0007669"/>
    <property type="project" value="UniProtKB-UniRule"/>
</dbReference>
<dbReference type="InterPro" id="IPR009006">
    <property type="entry name" value="Ala_racemase/Decarboxylase_C"/>
</dbReference>
<dbReference type="GO" id="GO:0030632">
    <property type="term" value="P:D-alanine biosynthetic process"/>
    <property type="evidence" value="ECO:0007669"/>
    <property type="project" value="UniProtKB-UniRule"/>
</dbReference>
<reference evidence="9 11" key="1">
    <citation type="submission" date="2014-12" db="EMBL/GenBank/DDBJ databases">
        <title>Genome sequence of Morococcus cerebrosus.</title>
        <authorList>
            <person name="Shin S.-K."/>
            <person name="Yi H."/>
        </authorList>
    </citation>
    <scope>NUCLEOTIDE SEQUENCE [LARGE SCALE GENOMIC DNA]</scope>
    <source>
        <strain evidence="9 11">CIP 81.93</strain>
    </source>
</reference>
<dbReference type="NCBIfam" id="TIGR00492">
    <property type="entry name" value="alr"/>
    <property type="match status" value="1"/>
</dbReference>
<dbReference type="PATRIC" id="fig|1056807.3.peg.19"/>
<dbReference type="PROSITE" id="PS00395">
    <property type="entry name" value="ALANINE_RACEMASE"/>
    <property type="match status" value="1"/>
</dbReference>
<dbReference type="GO" id="GO:0005829">
    <property type="term" value="C:cytosol"/>
    <property type="evidence" value="ECO:0007669"/>
    <property type="project" value="TreeGrafter"/>
</dbReference>
<feature type="domain" description="Alanine racemase C-terminal" evidence="8">
    <location>
        <begin position="229"/>
        <end position="351"/>
    </location>
</feature>
<feature type="active site" description="Proton acceptor; specific for L-alanine" evidence="5">
    <location>
        <position position="250"/>
    </location>
</feature>
<dbReference type="Pfam" id="PF01168">
    <property type="entry name" value="Ala_racemase_N"/>
    <property type="match status" value="1"/>
</dbReference>
<evidence type="ECO:0000256" key="6">
    <source>
        <dbReference type="PIRSR" id="PIRSR600821-50"/>
    </source>
</evidence>
<organism evidence="9 11">
    <name type="scientific">Morococcus cerebrosus</name>
    <dbReference type="NCBI Taxonomy" id="1056807"/>
    <lineage>
        <taxon>Bacteria</taxon>
        <taxon>Pseudomonadati</taxon>
        <taxon>Pseudomonadota</taxon>
        <taxon>Betaproteobacteria</taxon>
        <taxon>Neisseriales</taxon>
        <taxon>Neisseriaceae</taxon>
        <taxon>Morococcus</taxon>
    </lineage>
</organism>
<dbReference type="AlphaFoldDB" id="A0A0C1HGC0"/>
<dbReference type="Gene3D" id="2.40.37.10">
    <property type="entry name" value="Lyase, Ornithine Decarboxylase, Chain A, domain 1"/>
    <property type="match status" value="1"/>
</dbReference>
<evidence type="ECO:0000256" key="2">
    <source>
        <dbReference type="ARBA" id="ARBA00001933"/>
    </source>
</evidence>
<dbReference type="Pfam" id="PF00842">
    <property type="entry name" value="Ala_racemase_C"/>
    <property type="match status" value="1"/>
</dbReference>
<proteinExistence type="inferred from homology"/>
<keyword evidence="3 5" id="KW-0663">Pyridoxal phosphate</keyword>
<dbReference type="PANTHER" id="PTHR30511">
    <property type="entry name" value="ALANINE RACEMASE"/>
    <property type="match status" value="1"/>
</dbReference>
<feature type="active site" description="Proton acceptor; specific for D-alanine" evidence="5">
    <location>
        <position position="33"/>
    </location>
</feature>
<evidence type="ECO:0000313" key="12">
    <source>
        <dbReference type="Proteomes" id="UP000829504"/>
    </source>
</evidence>
<feature type="binding site" evidence="5 7">
    <location>
        <position position="298"/>
    </location>
    <ligand>
        <name>substrate</name>
    </ligand>
</feature>
<dbReference type="SMART" id="SM01005">
    <property type="entry name" value="Ala_racemase_C"/>
    <property type="match status" value="1"/>
</dbReference>
<dbReference type="HAMAP" id="MF_01201">
    <property type="entry name" value="Ala_racemase"/>
    <property type="match status" value="1"/>
</dbReference>